<evidence type="ECO:0000256" key="1">
    <source>
        <dbReference type="ARBA" id="ARBA00001933"/>
    </source>
</evidence>
<dbReference type="SUPFAM" id="SSF53686">
    <property type="entry name" value="Tryptophan synthase beta subunit-like PLP-dependent enzymes"/>
    <property type="match status" value="1"/>
</dbReference>
<dbReference type="GO" id="GO:0009088">
    <property type="term" value="P:threonine biosynthetic process"/>
    <property type="evidence" value="ECO:0007669"/>
    <property type="project" value="UniProtKB-UniRule"/>
</dbReference>
<dbReference type="Pfam" id="PF24857">
    <property type="entry name" value="THR4_C"/>
    <property type="match status" value="1"/>
</dbReference>
<sequence>MKYHSTRGQAPVLDFADVVLTGLARDGGLYVPESYPQFSVEQWRQLRGKPYQVVAYEVMKPFVGDAIQPDALKTLIDEAYAGFHHKAIAPIKQLDTNHFLLELFHGPTLAFKDYALQFLGKLFDHLLQERGERVTILGATSGDTGSAAIEACRDKDTIDIFILHPHNRTSEIQRKQMTTVLSTNVHNIALNAPFDDCQTIVKELFNDLDFRDKYKLSAVNSINWARIMAQVVYYVYAALNLGAPERTLSFAVPTGNFGNVFAAYVAKRMGLPISKLAIGTNKNDILARFFDSGKMSTDAVSPSIAPSMDIQISSNFERLLFHTYGNDADHVMKTMAEFKKTGIFSVSPDVLTELRKTFAGRRFDDDSIAQIIQKIYHATGELIDPHTAIACAPDLLQELPNDAVHVSLACAHPAKFPDAIKGAVDVFPHLPDFLSDLFEREEQFTVLDNDRATVKAFVEETLGAR</sequence>
<dbReference type="PANTHER" id="PTHR42690">
    <property type="entry name" value="THREONINE SYNTHASE FAMILY MEMBER"/>
    <property type="match status" value="1"/>
</dbReference>
<keyword evidence="4 9" id="KW-0456">Lyase</keyword>
<name>A0A6M0RS63_9CYAN</name>
<feature type="domain" description="Tryptophan synthase beta chain-like PALP" evidence="7">
    <location>
        <begin position="94"/>
        <end position="338"/>
    </location>
</feature>
<evidence type="ECO:0000259" key="7">
    <source>
        <dbReference type="Pfam" id="PF00291"/>
    </source>
</evidence>
<comment type="cofactor">
    <cofactor evidence="1 6">
        <name>pyridoxal 5'-phosphate</name>
        <dbReference type="ChEBI" id="CHEBI:597326"/>
    </cofactor>
</comment>
<keyword evidence="10" id="KW-1185">Reference proteome</keyword>
<organism evidence="9 10">
    <name type="scientific">Adonisia turfae CCMR0081</name>
    <dbReference type="NCBI Taxonomy" id="2292702"/>
    <lineage>
        <taxon>Bacteria</taxon>
        <taxon>Bacillati</taxon>
        <taxon>Cyanobacteriota</taxon>
        <taxon>Adonisia</taxon>
        <taxon>Adonisia turfae</taxon>
    </lineage>
</organism>
<evidence type="ECO:0000256" key="5">
    <source>
        <dbReference type="NCBIfam" id="TIGR00260"/>
    </source>
</evidence>
<dbReference type="PANTHER" id="PTHR42690:SF1">
    <property type="entry name" value="THREONINE SYNTHASE-LIKE 2"/>
    <property type="match status" value="1"/>
</dbReference>
<dbReference type="InterPro" id="IPR004450">
    <property type="entry name" value="Thr_synthase-like"/>
</dbReference>
<dbReference type="InterPro" id="IPR037158">
    <property type="entry name" value="Thr_synth_N_sf"/>
</dbReference>
<dbReference type="RefSeq" id="WP_163701962.1">
    <property type="nucleotide sequence ID" value="NZ_QXHD01000004.1"/>
</dbReference>
<evidence type="ECO:0000256" key="6">
    <source>
        <dbReference type="PIRSR" id="PIRSR604450-51"/>
    </source>
</evidence>
<dbReference type="GO" id="GO:0004795">
    <property type="term" value="F:threonine synthase activity"/>
    <property type="evidence" value="ECO:0007669"/>
    <property type="project" value="UniProtKB-UniRule"/>
</dbReference>
<gene>
    <name evidence="9" type="ORF">DXZ20_25965</name>
</gene>
<dbReference type="Gene3D" id="3.40.50.1100">
    <property type="match status" value="2"/>
</dbReference>
<protein>
    <recommendedName>
        <fullName evidence="5">Threonine synthase</fullName>
        <ecNumber evidence="5">4.2.3.1</ecNumber>
    </recommendedName>
</protein>
<evidence type="ECO:0000313" key="10">
    <source>
        <dbReference type="Proteomes" id="UP000481033"/>
    </source>
</evidence>
<comment type="similarity">
    <text evidence="2">Belongs to the threonine synthase family.</text>
</comment>
<dbReference type="InterPro" id="IPR051166">
    <property type="entry name" value="Threonine_Synthase"/>
</dbReference>
<evidence type="ECO:0000256" key="4">
    <source>
        <dbReference type="ARBA" id="ARBA00023239"/>
    </source>
</evidence>
<evidence type="ECO:0000259" key="8">
    <source>
        <dbReference type="Pfam" id="PF14821"/>
    </source>
</evidence>
<feature type="domain" description="Threonine synthase N-terminal" evidence="8">
    <location>
        <begin position="2"/>
        <end position="80"/>
    </location>
</feature>
<dbReference type="EC" id="4.2.3.1" evidence="5"/>
<dbReference type="CDD" id="cd01560">
    <property type="entry name" value="Thr-synth_2"/>
    <property type="match status" value="1"/>
</dbReference>
<dbReference type="Gene3D" id="3.90.1380.10">
    <property type="entry name" value="Threonine synthase, N-terminal domain"/>
    <property type="match status" value="1"/>
</dbReference>
<evidence type="ECO:0000256" key="2">
    <source>
        <dbReference type="ARBA" id="ARBA00005517"/>
    </source>
</evidence>
<keyword evidence="3 6" id="KW-0663">Pyridoxal phosphate</keyword>
<comment type="caution">
    <text evidence="9">The sequence shown here is derived from an EMBL/GenBank/DDBJ whole genome shotgun (WGS) entry which is preliminary data.</text>
</comment>
<dbReference type="InterPro" id="IPR036052">
    <property type="entry name" value="TrpB-like_PALP_sf"/>
</dbReference>
<dbReference type="InterPro" id="IPR029144">
    <property type="entry name" value="Thr_synth_N"/>
</dbReference>
<dbReference type="AlphaFoldDB" id="A0A6M0RS63"/>
<dbReference type="NCBIfam" id="TIGR00260">
    <property type="entry name" value="thrC"/>
    <property type="match status" value="1"/>
</dbReference>
<accession>A0A6M0RS63</accession>
<feature type="modified residue" description="N6-(pyridoxal phosphate)lysine" evidence="6">
    <location>
        <position position="112"/>
    </location>
</feature>
<dbReference type="InterPro" id="IPR001926">
    <property type="entry name" value="TrpB-like_PALP"/>
</dbReference>
<evidence type="ECO:0000313" key="9">
    <source>
        <dbReference type="EMBL" id="NEZ59026.1"/>
    </source>
</evidence>
<dbReference type="Proteomes" id="UP000481033">
    <property type="component" value="Unassembled WGS sequence"/>
</dbReference>
<reference evidence="9 10" key="1">
    <citation type="journal article" date="2020" name="Microb. Ecol.">
        <title>Ecogenomics of the Marine Benthic Filamentous Cyanobacterium Adonisia.</title>
        <authorList>
            <person name="Walter J.M."/>
            <person name="Coutinho F.H."/>
            <person name="Leomil L."/>
            <person name="Hargreaves P.I."/>
            <person name="Campeao M.E."/>
            <person name="Vieira V.V."/>
            <person name="Silva B.S."/>
            <person name="Fistarol G.O."/>
            <person name="Salomon P.S."/>
            <person name="Sawabe T."/>
            <person name="Mino S."/>
            <person name="Hosokawa M."/>
            <person name="Miyashita H."/>
            <person name="Maruyama F."/>
            <person name="van Verk M.C."/>
            <person name="Dutilh B.E."/>
            <person name="Thompson C.C."/>
            <person name="Thompson F.L."/>
        </authorList>
    </citation>
    <scope>NUCLEOTIDE SEQUENCE [LARGE SCALE GENOMIC DNA]</scope>
    <source>
        <strain evidence="9 10">CCMR0081</strain>
    </source>
</reference>
<dbReference type="EMBL" id="QXHD01000004">
    <property type="protein sequence ID" value="NEZ59026.1"/>
    <property type="molecule type" value="Genomic_DNA"/>
</dbReference>
<proteinExistence type="inferred from homology"/>
<dbReference type="Pfam" id="PF00291">
    <property type="entry name" value="PALP"/>
    <property type="match status" value="1"/>
</dbReference>
<dbReference type="Pfam" id="PF14821">
    <property type="entry name" value="Thr_synth_N"/>
    <property type="match status" value="1"/>
</dbReference>
<evidence type="ECO:0000256" key="3">
    <source>
        <dbReference type="ARBA" id="ARBA00022898"/>
    </source>
</evidence>